<feature type="site" description="Electron transfer via tryptophanyl radical" evidence="5">
    <location>
        <position position="373"/>
    </location>
</feature>
<comment type="cofactor">
    <cofactor evidence="1">
        <name>(6R)-5,10-methylene-5,6,7,8-tetrahydrofolate</name>
        <dbReference type="ChEBI" id="CHEBI:15636"/>
    </cofactor>
</comment>
<comment type="cofactor">
    <cofactor evidence="4">
        <name>FAD</name>
        <dbReference type="ChEBI" id="CHEBI:57692"/>
    </cofactor>
    <text evidence="4">Binds 1 FAD per subunit.</text>
</comment>
<organism evidence="8 9">
    <name type="scientific">Bacterioplanes sanyensis</name>
    <dbReference type="NCBI Taxonomy" id="1249553"/>
    <lineage>
        <taxon>Bacteria</taxon>
        <taxon>Pseudomonadati</taxon>
        <taxon>Pseudomonadota</taxon>
        <taxon>Gammaproteobacteria</taxon>
        <taxon>Oceanospirillales</taxon>
        <taxon>Oceanospirillaceae</taxon>
        <taxon>Bacterioplanes</taxon>
    </lineage>
</organism>
<evidence type="ECO:0000313" key="9">
    <source>
        <dbReference type="Proteomes" id="UP000202440"/>
    </source>
</evidence>
<dbReference type="Gene3D" id="3.40.50.620">
    <property type="entry name" value="HUPs"/>
    <property type="match status" value="1"/>
</dbReference>
<feature type="binding site" evidence="4">
    <location>
        <position position="282"/>
    </location>
    <ligand>
        <name>FAD</name>
        <dbReference type="ChEBI" id="CHEBI:57692"/>
    </ligand>
</feature>
<accession>A0A222FKB7</accession>
<reference evidence="8 9" key="1">
    <citation type="submission" date="2017-07" db="EMBL/GenBank/DDBJ databases">
        <title>Annotated genome sequence of Bacterioplanes sanyensis isolated from Red Sea.</title>
        <authorList>
            <person name="Rehman Z.U."/>
        </authorList>
    </citation>
    <scope>NUCLEOTIDE SEQUENCE [LARGE SCALE GENOMIC DNA]</scope>
    <source>
        <strain evidence="8 9">NV9</strain>
    </source>
</reference>
<dbReference type="InterPro" id="IPR014729">
    <property type="entry name" value="Rossmann-like_a/b/a_fold"/>
</dbReference>
<feature type="binding site" evidence="4">
    <location>
        <begin position="386"/>
        <end position="388"/>
    </location>
    <ligand>
        <name>FAD</name>
        <dbReference type="ChEBI" id="CHEBI:57692"/>
    </ligand>
</feature>
<dbReference type="KEGG" id="bsan:CHH28_08270"/>
<feature type="binding site" evidence="4">
    <location>
        <position position="231"/>
    </location>
    <ligand>
        <name>FAD</name>
        <dbReference type="ChEBI" id="CHEBI:57692"/>
    </ligand>
</feature>
<evidence type="ECO:0000256" key="1">
    <source>
        <dbReference type="ARBA" id="ARBA00001932"/>
    </source>
</evidence>
<dbReference type="PRINTS" id="PR00147">
    <property type="entry name" value="DNAPHOTLYASE"/>
</dbReference>
<sequence>MIQLVWFRMDMRVHDNPALFHACQQGQPVLAVTCLTQQQWQQHGLGQRKWQLLINSLHGLQQHLHDLNIPLLVLNSGDFHSSVDDVKALIQRLASSDMPVSDVNFNLEYEVNERKRDIELQRWCQQQNIGVNKFHDQCVIPPGEVVTRQQQPFKVYSPFKRAWWQQFDRYNQAPLAIPQPPVDAITPDLQDIVKELSAALPAAENDPLWNCHELAVHEQLEEFLQHRARYYADTRDFPASPGTSSLSYALSLGLISPRQCLYTAWQKNGCQLSGGKAGLASWINELIWREFYRHLLVAFPQLCKHHAFKPETEGVPWRTSAAAERDFQAWCEGKTGYPIVDAAQRQLLDTGWMHNRLRMISAMFLTKHLLIDWRRGEAFFNQHLVDADLASNNGGWQWSASTGADGAPYFRIFNPTTQSQRFDSAGEFIARYVAELATLPAKSRHQPNSLECQQNQYPTAIVEHKFARQRALDAFKQTMAEANNDAVQPSLIE</sequence>
<dbReference type="Gene3D" id="1.25.40.80">
    <property type="match status" value="1"/>
</dbReference>
<feature type="domain" description="Photolyase/cryptochrome alpha/beta" evidence="7">
    <location>
        <begin position="1"/>
        <end position="139"/>
    </location>
</feature>
<feature type="binding site" evidence="4">
    <location>
        <begin position="243"/>
        <end position="247"/>
    </location>
    <ligand>
        <name>FAD</name>
        <dbReference type="ChEBI" id="CHEBI:57692"/>
    </ligand>
</feature>
<evidence type="ECO:0000259" key="7">
    <source>
        <dbReference type="PROSITE" id="PS51645"/>
    </source>
</evidence>
<dbReference type="GO" id="GO:0009416">
    <property type="term" value="P:response to light stimulus"/>
    <property type="evidence" value="ECO:0007669"/>
    <property type="project" value="TreeGrafter"/>
</dbReference>
<dbReference type="GO" id="GO:0003904">
    <property type="term" value="F:deoxyribodipyrimidine photo-lyase activity"/>
    <property type="evidence" value="ECO:0007669"/>
    <property type="project" value="TreeGrafter"/>
</dbReference>
<dbReference type="NCBIfam" id="NF007955">
    <property type="entry name" value="PRK10674.1"/>
    <property type="match status" value="1"/>
</dbReference>
<dbReference type="EMBL" id="CP022530">
    <property type="protein sequence ID" value="ASP38673.1"/>
    <property type="molecule type" value="Genomic_DNA"/>
</dbReference>
<evidence type="ECO:0000256" key="2">
    <source>
        <dbReference type="ARBA" id="ARBA00022630"/>
    </source>
</evidence>
<evidence type="ECO:0000256" key="4">
    <source>
        <dbReference type="PIRSR" id="PIRSR602081-1"/>
    </source>
</evidence>
<evidence type="ECO:0000256" key="5">
    <source>
        <dbReference type="PIRSR" id="PIRSR602081-2"/>
    </source>
</evidence>
<dbReference type="InterPro" id="IPR002081">
    <property type="entry name" value="Cryptochrome/DNA_photolyase_1"/>
</dbReference>
<dbReference type="PROSITE" id="PS51645">
    <property type="entry name" value="PHR_CRY_ALPHA_BETA"/>
    <property type="match status" value="1"/>
</dbReference>
<dbReference type="Gene3D" id="1.10.579.10">
    <property type="entry name" value="DNA Cyclobutane Dipyrimidine Photolyase, subunit A, domain 3"/>
    <property type="match status" value="1"/>
</dbReference>
<dbReference type="Pfam" id="PF00875">
    <property type="entry name" value="DNA_photolyase"/>
    <property type="match status" value="1"/>
</dbReference>
<dbReference type="PANTHER" id="PTHR11455:SF9">
    <property type="entry name" value="CRYPTOCHROME CIRCADIAN CLOCK 5 ISOFORM X1"/>
    <property type="match status" value="1"/>
</dbReference>
<dbReference type="OrthoDB" id="9772484at2"/>
<dbReference type="PANTHER" id="PTHR11455">
    <property type="entry name" value="CRYPTOCHROME"/>
    <property type="match status" value="1"/>
</dbReference>
<keyword evidence="3 4" id="KW-0274">FAD</keyword>
<dbReference type="SUPFAM" id="SSF52425">
    <property type="entry name" value="Cryptochrome/photolyase, N-terminal domain"/>
    <property type="match status" value="1"/>
</dbReference>
<comment type="similarity">
    <text evidence="6">Belongs to the DNA photolyase family.</text>
</comment>
<feature type="site" description="Electron transfer via tryptophanyl radical" evidence="5">
    <location>
        <position position="317"/>
    </location>
</feature>
<dbReference type="InterPro" id="IPR036134">
    <property type="entry name" value="Crypto/Photolyase_FAD-like_sf"/>
</dbReference>
<feature type="binding site" evidence="4">
    <location>
        <begin position="285"/>
        <end position="292"/>
    </location>
    <ligand>
        <name>FAD</name>
        <dbReference type="ChEBI" id="CHEBI:57692"/>
    </ligand>
</feature>
<gene>
    <name evidence="8" type="ORF">CHH28_08270</name>
</gene>
<keyword evidence="2 4" id="KW-0285">Flavoprotein</keyword>
<name>A0A222FKB7_9GAMM</name>
<dbReference type="AlphaFoldDB" id="A0A222FKB7"/>
<dbReference type="GO" id="GO:0071949">
    <property type="term" value="F:FAD binding"/>
    <property type="evidence" value="ECO:0007669"/>
    <property type="project" value="TreeGrafter"/>
</dbReference>
<dbReference type="GO" id="GO:0003677">
    <property type="term" value="F:DNA binding"/>
    <property type="evidence" value="ECO:0007669"/>
    <property type="project" value="TreeGrafter"/>
</dbReference>
<dbReference type="InterPro" id="IPR036155">
    <property type="entry name" value="Crypto/Photolyase_N_sf"/>
</dbReference>
<keyword evidence="9" id="KW-1185">Reference proteome</keyword>
<proteinExistence type="inferred from homology"/>
<feature type="site" description="Electron transfer via tryptophanyl radical" evidence="5">
    <location>
        <position position="396"/>
    </location>
</feature>
<dbReference type="InterPro" id="IPR006050">
    <property type="entry name" value="DNA_photolyase_N"/>
</dbReference>
<evidence type="ECO:0000256" key="6">
    <source>
        <dbReference type="RuleBase" id="RU004182"/>
    </source>
</evidence>
<dbReference type="SUPFAM" id="SSF48173">
    <property type="entry name" value="Cryptochrome/photolyase FAD-binding domain"/>
    <property type="match status" value="1"/>
</dbReference>
<evidence type="ECO:0000256" key="3">
    <source>
        <dbReference type="ARBA" id="ARBA00022827"/>
    </source>
</evidence>
<keyword evidence="8" id="KW-0456">Lyase</keyword>
<evidence type="ECO:0000313" key="8">
    <source>
        <dbReference type="EMBL" id="ASP38673.1"/>
    </source>
</evidence>
<dbReference type="Proteomes" id="UP000202440">
    <property type="component" value="Chromosome"/>
</dbReference>
<keyword evidence="6" id="KW-0157">Chromophore</keyword>
<dbReference type="Pfam" id="PF03441">
    <property type="entry name" value="FAD_binding_7"/>
    <property type="match status" value="1"/>
</dbReference>
<protein>
    <submittedName>
        <fullName evidence="8">Deoxyribodipyrimidine photo-lyase</fullName>
    </submittedName>
</protein>
<dbReference type="InterPro" id="IPR005101">
    <property type="entry name" value="Cryptochr/Photolyase_FAD-bd"/>
</dbReference>
<dbReference type="RefSeq" id="WP_094059861.1">
    <property type="nucleotide sequence ID" value="NZ_CP022530.1"/>
</dbReference>